<dbReference type="InterPro" id="IPR041583">
    <property type="entry name" value="TetR_C_31"/>
</dbReference>
<organism evidence="2 3">
    <name type="scientific">Kineococcus glutinatus</name>
    <dbReference type="NCBI Taxonomy" id="1070872"/>
    <lineage>
        <taxon>Bacteria</taxon>
        <taxon>Bacillati</taxon>
        <taxon>Actinomycetota</taxon>
        <taxon>Actinomycetes</taxon>
        <taxon>Kineosporiales</taxon>
        <taxon>Kineosporiaceae</taxon>
        <taxon>Kineococcus</taxon>
    </lineage>
</organism>
<dbReference type="Gene3D" id="1.10.357.10">
    <property type="entry name" value="Tetracycline Repressor, domain 2"/>
    <property type="match status" value="1"/>
</dbReference>
<evidence type="ECO:0000259" key="1">
    <source>
        <dbReference type="Pfam" id="PF17940"/>
    </source>
</evidence>
<dbReference type="EMBL" id="BAABIL010000109">
    <property type="protein sequence ID" value="GAA4968562.1"/>
    <property type="molecule type" value="Genomic_DNA"/>
</dbReference>
<dbReference type="InterPro" id="IPR036271">
    <property type="entry name" value="Tet_transcr_reg_TetR-rel_C_sf"/>
</dbReference>
<evidence type="ECO:0000313" key="2">
    <source>
        <dbReference type="EMBL" id="GAA4968562.1"/>
    </source>
</evidence>
<name>A0ABP9HDJ3_9ACTN</name>
<protein>
    <submittedName>
        <fullName evidence="2">TetR/AcrR family transcriptional regulator</fullName>
    </submittedName>
</protein>
<sequence>MTQERRRLIARTALHVLATDGARGLTHRAVDARADLPAGSTSYYFRSRTALLGACVDDLAARDHADLDRMAPLLAATDADTLAEVLADVLHRWLGADRERHVARYELSMEARRRPELAEALHRGGTAIRARVADVLAGLGAPDPVERAHWLVACLDGILFDRLVGANAGVPADRAHLAVVTRRLTDLALTP</sequence>
<proteinExistence type="predicted"/>
<dbReference type="RefSeq" id="WP_345711134.1">
    <property type="nucleotide sequence ID" value="NZ_BAABIL010000109.1"/>
</dbReference>
<dbReference type="SUPFAM" id="SSF46689">
    <property type="entry name" value="Homeodomain-like"/>
    <property type="match status" value="1"/>
</dbReference>
<reference evidence="3" key="1">
    <citation type="journal article" date="2019" name="Int. J. Syst. Evol. Microbiol.">
        <title>The Global Catalogue of Microorganisms (GCM) 10K type strain sequencing project: providing services to taxonomists for standard genome sequencing and annotation.</title>
        <authorList>
            <consortium name="The Broad Institute Genomics Platform"/>
            <consortium name="The Broad Institute Genome Sequencing Center for Infectious Disease"/>
            <person name="Wu L."/>
            <person name="Ma J."/>
        </authorList>
    </citation>
    <scope>NUCLEOTIDE SEQUENCE [LARGE SCALE GENOMIC DNA]</scope>
    <source>
        <strain evidence="3">JCM 18126</strain>
    </source>
</reference>
<dbReference type="InterPro" id="IPR009057">
    <property type="entry name" value="Homeodomain-like_sf"/>
</dbReference>
<gene>
    <name evidence="2" type="ORF">GCM10023225_08570</name>
</gene>
<dbReference type="SUPFAM" id="SSF48498">
    <property type="entry name" value="Tetracyclin repressor-like, C-terminal domain"/>
    <property type="match status" value="1"/>
</dbReference>
<accession>A0ABP9HDJ3</accession>
<comment type="caution">
    <text evidence="2">The sequence shown here is derived from an EMBL/GenBank/DDBJ whole genome shotgun (WGS) entry which is preliminary data.</text>
</comment>
<dbReference type="Proteomes" id="UP001501195">
    <property type="component" value="Unassembled WGS sequence"/>
</dbReference>
<feature type="domain" description="Tetracyclin repressor-like C-terminal group 31" evidence="1">
    <location>
        <begin position="78"/>
        <end position="185"/>
    </location>
</feature>
<keyword evidence="3" id="KW-1185">Reference proteome</keyword>
<dbReference type="Pfam" id="PF17940">
    <property type="entry name" value="TetR_C_31"/>
    <property type="match status" value="1"/>
</dbReference>
<evidence type="ECO:0000313" key="3">
    <source>
        <dbReference type="Proteomes" id="UP001501195"/>
    </source>
</evidence>